<sequence>MFQPKYLQLLRHIPKYIYVNNTIFGKAYYSETKKTIVVVDPTQDLKKVKCIPVSETFKGKTADEIENITFENEDEIMQTVMTEKEKDASVRSRLSKECNELFKNKRITLCSSGLSVHLEPHGLKKSSWEDYTFDKTIMTLKKQQSAPITDKAMECAGGSSSGSSNRIIRGEPGKVIWAFIPEEWITFFIPKTGVSGFGTFLFTFGIFLISKEYYVLEHNYYNGLSMIIVCWAGVTYGGPLLAKELDKQVDEYEQNWQKGRIDAKMTLEEEIGDEHLLQMQADGQLMLVEAKRENVAMQLEEEFRKRQMQVYNEVKERLEYHVAVAMVHRKIYHKNLVQYVTSEVQKSITPEMQQQLINVSLESIVSELEKDDKGPDI</sequence>
<dbReference type="PANTHER" id="PTHR12733:SF3">
    <property type="entry name" value="ATP SYNTHASE F(0) COMPLEX SUBUNIT B1, MITOCHONDRIAL"/>
    <property type="match status" value="1"/>
</dbReference>
<evidence type="ECO:0000256" key="5">
    <source>
        <dbReference type="ARBA" id="ARBA00022792"/>
    </source>
</evidence>
<comment type="subcellular location">
    <subcellularLocation>
        <location evidence="9">Mitochondrion</location>
    </subcellularLocation>
    <subcellularLocation>
        <location evidence="9">Mitochondrion inner membrane</location>
    </subcellularLocation>
</comment>
<dbReference type="EMBL" id="JANEYF010003761">
    <property type="protein sequence ID" value="KAJ8934174.1"/>
    <property type="molecule type" value="Genomic_DNA"/>
</dbReference>
<feature type="transmembrane region" description="Helical" evidence="10">
    <location>
        <begin position="184"/>
        <end position="209"/>
    </location>
</feature>
<dbReference type="AlphaFoldDB" id="A0AAV8X6E5"/>
<dbReference type="GO" id="GO:0046933">
    <property type="term" value="F:proton-transporting ATP synthase activity, rotational mechanism"/>
    <property type="evidence" value="ECO:0007669"/>
    <property type="project" value="TreeGrafter"/>
</dbReference>
<keyword evidence="3 9" id="KW-0138">CF(0)</keyword>
<gene>
    <name evidence="11" type="ORF">NQ314_013528</name>
</gene>
<comment type="caution">
    <text evidence="11">The sequence shown here is derived from an EMBL/GenBank/DDBJ whole genome shotgun (WGS) entry which is preliminary data.</text>
</comment>
<dbReference type="PANTHER" id="PTHR12733">
    <property type="entry name" value="MITOCHONDRIAL ATP SYNTHASE B CHAIN"/>
    <property type="match status" value="1"/>
</dbReference>
<evidence type="ECO:0000256" key="8">
    <source>
        <dbReference type="ARBA" id="ARBA00023136"/>
    </source>
</evidence>
<evidence type="ECO:0000256" key="10">
    <source>
        <dbReference type="SAM" id="Phobius"/>
    </source>
</evidence>
<keyword evidence="2 9" id="KW-0813">Transport</keyword>
<evidence type="ECO:0000256" key="3">
    <source>
        <dbReference type="ARBA" id="ARBA00022547"/>
    </source>
</evidence>
<keyword evidence="6 9" id="KW-0406">Ion transport</keyword>
<evidence type="ECO:0000313" key="11">
    <source>
        <dbReference type="EMBL" id="KAJ8934174.1"/>
    </source>
</evidence>
<keyword evidence="8 9" id="KW-0472">Membrane</keyword>
<evidence type="ECO:0000256" key="1">
    <source>
        <dbReference type="ARBA" id="ARBA00007479"/>
    </source>
</evidence>
<evidence type="ECO:0000256" key="7">
    <source>
        <dbReference type="ARBA" id="ARBA00023128"/>
    </source>
</evidence>
<dbReference type="GO" id="GO:0045259">
    <property type="term" value="C:proton-transporting ATP synthase complex"/>
    <property type="evidence" value="ECO:0007669"/>
    <property type="project" value="UniProtKB-KW"/>
</dbReference>
<evidence type="ECO:0000256" key="9">
    <source>
        <dbReference type="RuleBase" id="RU368017"/>
    </source>
</evidence>
<evidence type="ECO:0000256" key="6">
    <source>
        <dbReference type="ARBA" id="ARBA00023065"/>
    </source>
</evidence>
<evidence type="ECO:0000256" key="4">
    <source>
        <dbReference type="ARBA" id="ARBA00022781"/>
    </source>
</evidence>
<comment type="similarity">
    <text evidence="1 9">Belongs to the eukaryotic ATPase B chain family.</text>
</comment>
<comment type="function">
    <text evidence="9">Subunit b, of the mitochondrial membrane ATP synthase complex (F(1)F(0) ATP synthase or Complex V) that produces ATP from ADP in the presence of a proton gradient across the membrane which is generated by electron transport complexes of the respiratory chain. ATP synthase complex consist of a soluble F(1) head domain - the catalytic core - and a membrane F(1) domain - the membrane proton channel. These two domains are linked by a central stalk rotating inside the F(1) region and a stationary peripheral stalk. During catalysis, ATP synthesis in the catalytic domain of F(1) is coupled via a rotary mechanism of the central stalk subunits to proton translocation. In vivo, can only synthesize ATP although its ATP hydrolase activity can be activated artificially in vitro. Part of the complex F(0) domain. Part of the complex F(0) domain and the peripheric stalk, which acts as a stator to hold the catalytic alpha(3)beta(3) subcomplex and subunit a/ATP6 static relative to the rotary elements.</text>
</comment>
<keyword evidence="7 9" id="KW-0496">Mitochondrion</keyword>
<accession>A0AAV8X6E5</accession>
<organism evidence="11 12">
    <name type="scientific">Rhamnusium bicolor</name>
    <dbReference type="NCBI Taxonomy" id="1586634"/>
    <lineage>
        <taxon>Eukaryota</taxon>
        <taxon>Metazoa</taxon>
        <taxon>Ecdysozoa</taxon>
        <taxon>Arthropoda</taxon>
        <taxon>Hexapoda</taxon>
        <taxon>Insecta</taxon>
        <taxon>Pterygota</taxon>
        <taxon>Neoptera</taxon>
        <taxon>Endopterygota</taxon>
        <taxon>Coleoptera</taxon>
        <taxon>Polyphaga</taxon>
        <taxon>Cucujiformia</taxon>
        <taxon>Chrysomeloidea</taxon>
        <taxon>Cerambycidae</taxon>
        <taxon>Lepturinae</taxon>
        <taxon>Rhagiini</taxon>
        <taxon>Rhamnusium</taxon>
    </lineage>
</organism>
<keyword evidence="5 9" id="KW-0999">Mitochondrion inner membrane</keyword>
<dbReference type="Gene3D" id="1.20.5.2210">
    <property type="match status" value="1"/>
</dbReference>
<protein>
    <recommendedName>
        <fullName evidence="9">ATP synthase subunit b</fullName>
    </recommendedName>
</protein>
<dbReference type="Pfam" id="PF05405">
    <property type="entry name" value="Mt_ATP-synt_B"/>
    <property type="match status" value="1"/>
</dbReference>
<name>A0AAV8X6E5_9CUCU</name>
<reference evidence="11" key="1">
    <citation type="journal article" date="2023" name="Insect Mol. Biol.">
        <title>Genome sequencing provides insights into the evolution of gene families encoding plant cell wall-degrading enzymes in longhorned beetles.</title>
        <authorList>
            <person name="Shin N.R."/>
            <person name="Okamura Y."/>
            <person name="Kirsch R."/>
            <person name="Pauchet Y."/>
        </authorList>
    </citation>
    <scope>NUCLEOTIDE SEQUENCE</scope>
    <source>
        <strain evidence="11">RBIC_L_NR</strain>
    </source>
</reference>
<dbReference type="GO" id="GO:0005743">
    <property type="term" value="C:mitochondrial inner membrane"/>
    <property type="evidence" value="ECO:0007669"/>
    <property type="project" value="UniProtKB-SubCell"/>
</dbReference>
<dbReference type="InterPro" id="IPR013837">
    <property type="entry name" value="ATP_synth_F0_suB"/>
</dbReference>
<keyword evidence="12" id="KW-1185">Reference proteome</keyword>
<keyword evidence="4 9" id="KW-0375">Hydrogen ion transport</keyword>
<dbReference type="Proteomes" id="UP001162156">
    <property type="component" value="Unassembled WGS sequence"/>
</dbReference>
<evidence type="ECO:0000256" key="2">
    <source>
        <dbReference type="ARBA" id="ARBA00022448"/>
    </source>
</evidence>
<feature type="transmembrane region" description="Helical" evidence="10">
    <location>
        <begin position="221"/>
        <end position="242"/>
    </location>
</feature>
<dbReference type="InterPro" id="IPR008688">
    <property type="entry name" value="ATP_synth_Bsub_B/MI25"/>
</dbReference>
<keyword evidence="10" id="KW-1133">Transmembrane helix</keyword>
<evidence type="ECO:0000313" key="12">
    <source>
        <dbReference type="Proteomes" id="UP001162156"/>
    </source>
</evidence>
<proteinExistence type="inferred from homology"/>
<keyword evidence="10" id="KW-0812">Transmembrane</keyword>
<comment type="subunit">
    <text evidence="9">F-type ATPases have 2 components, CF(1) - the catalytic core - and CF(0) - the membrane proton channel. CF(1) and CF(0) have multiple subunits.</text>
</comment>
<dbReference type="SUPFAM" id="SSF161060">
    <property type="entry name" value="ATP synthase B chain-like"/>
    <property type="match status" value="1"/>
</dbReference>